<evidence type="ECO:0000256" key="5">
    <source>
        <dbReference type="ARBA" id="ARBA00022692"/>
    </source>
</evidence>
<accession>A0A4R6EC28</accession>
<evidence type="ECO:0000256" key="1">
    <source>
        <dbReference type="ARBA" id="ARBA00004571"/>
    </source>
</evidence>
<comment type="caution">
    <text evidence="14">The sequence shown here is derived from an EMBL/GenBank/DDBJ whole genome shotgun (WGS) entry which is preliminary data.</text>
</comment>
<keyword evidence="6 11" id="KW-0798">TonB box</keyword>
<dbReference type="PROSITE" id="PS52016">
    <property type="entry name" value="TONB_DEPENDENT_REC_3"/>
    <property type="match status" value="1"/>
</dbReference>
<keyword evidence="5 10" id="KW-0812">Transmembrane</keyword>
<dbReference type="PANTHER" id="PTHR30069">
    <property type="entry name" value="TONB-DEPENDENT OUTER MEMBRANE RECEPTOR"/>
    <property type="match status" value="1"/>
</dbReference>
<dbReference type="Proteomes" id="UP000295129">
    <property type="component" value="Unassembled WGS sequence"/>
</dbReference>
<evidence type="ECO:0000256" key="3">
    <source>
        <dbReference type="ARBA" id="ARBA00022448"/>
    </source>
</evidence>
<dbReference type="Gene3D" id="2.40.170.20">
    <property type="entry name" value="TonB-dependent receptor, beta-barrel domain"/>
    <property type="match status" value="1"/>
</dbReference>
<evidence type="ECO:0000256" key="6">
    <source>
        <dbReference type="ARBA" id="ARBA00023077"/>
    </source>
</evidence>
<evidence type="ECO:0000256" key="11">
    <source>
        <dbReference type="RuleBase" id="RU003357"/>
    </source>
</evidence>
<reference evidence="14 15" key="1">
    <citation type="submission" date="2019-03" db="EMBL/GenBank/DDBJ databases">
        <title>Genomic Encyclopedia of Type Strains, Phase IV (KMG-IV): sequencing the most valuable type-strain genomes for metagenomic binning, comparative biology and taxonomic classification.</title>
        <authorList>
            <person name="Goeker M."/>
        </authorList>
    </citation>
    <scope>NUCLEOTIDE SEQUENCE [LARGE SCALE GENOMIC DNA]</scope>
    <source>
        <strain evidence="14 15">DSM 12121</strain>
    </source>
</reference>
<dbReference type="SUPFAM" id="SSF56935">
    <property type="entry name" value="Porins"/>
    <property type="match status" value="1"/>
</dbReference>
<dbReference type="AlphaFoldDB" id="A0A4R6EC28"/>
<feature type="domain" description="TonB-dependent receptor plug" evidence="13">
    <location>
        <begin position="50"/>
        <end position="158"/>
    </location>
</feature>
<evidence type="ECO:0000256" key="2">
    <source>
        <dbReference type="ARBA" id="ARBA00009810"/>
    </source>
</evidence>
<sequence length="671" mass="74485">MRRRQLGMGALLAAIGTGVSSSGLGQTDSDLFFDDLPIVLTASRMAQSPLDAPAPVTVIDREAIDASGFTEIHDILRLAPGFLVADWPDGSPTIANHGVGDAYGRRIKVLVDGRTINNPLWGNVNWQDMPLRVDDIERIEVVRGPNGAAYGANAFQGVVNIITRATASESGAALIARVGEPNIRDVGVRLNSRGGTPLDWRITASRRTADNFDSYNEQSSESIVRKVLNSQFSAHLSPQDLIRLQFGVTAGVDRRGYPPATANNYPIRSEKLDESYLHVAWIRSFDAESEFSLQYYHQGRSVRGDWLAGKGNDPLVPANGDIDTTRDDLELQLTRRFNPQWHVLVGAGVRRDTAESERYFSTGRTIVARQWQTFGSVTWQPVQALSINAGGTFERHDYSGSLFSPRLAFNFALTENSALRLSTGIAYRAPSFMESDSFETLQNDGKILGIFYRAGLKVEPEKVRYSEIGYLARFPALGLNVDTRYFHERYSRYLDDQTCSYTSSRRACRVPPPENFANPPRSDRNFMFLNSGAFVMHGLELGVDWKVAGIGRALLSQAFVKIREDGYVPDASLVDSAPASLTSLLLIKELPQRWRFSLGYYHNSEMSWLNDGGKVPARDRFDIKLAKGFGATGSEDEFSITAQSLGGAYPEFHEESFRHEPRIFASLRLGW</sequence>
<keyword evidence="9 10" id="KW-0998">Cell outer membrane</keyword>
<evidence type="ECO:0000256" key="7">
    <source>
        <dbReference type="ARBA" id="ARBA00023136"/>
    </source>
</evidence>
<dbReference type="PANTHER" id="PTHR30069:SF27">
    <property type="entry name" value="BLL4766 PROTEIN"/>
    <property type="match status" value="1"/>
</dbReference>
<evidence type="ECO:0000256" key="8">
    <source>
        <dbReference type="ARBA" id="ARBA00023170"/>
    </source>
</evidence>
<dbReference type="InterPro" id="IPR000531">
    <property type="entry name" value="Beta-barrel_TonB"/>
</dbReference>
<dbReference type="Pfam" id="PF07715">
    <property type="entry name" value="Plug"/>
    <property type="match status" value="1"/>
</dbReference>
<dbReference type="InterPro" id="IPR036942">
    <property type="entry name" value="Beta-barrel_TonB_sf"/>
</dbReference>
<dbReference type="Pfam" id="PF00593">
    <property type="entry name" value="TonB_dep_Rec_b-barrel"/>
    <property type="match status" value="1"/>
</dbReference>
<proteinExistence type="inferred from homology"/>
<dbReference type="GO" id="GO:0009279">
    <property type="term" value="C:cell outer membrane"/>
    <property type="evidence" value="ECO:0007669"/>
    <property type="project" value="UniProtKB-SubCell"/>
</dbReference>
<dbReference type="GO" id="GO:0044718">
    <property type="term" value="P:siderophore transmembrane transport"/>
    <property type="evidence" value="ECO:0007669"/>
    <property type="project" value="TreeGrafter"/>
</dbReference>
<evidence type="ECO:0000259" key="12">
    <source>
        <dbReference type="Pfam" id="PF00593"/>
    </source>
</evidence>
<evidence type="ECO:0000259" key="13">
    <source>
        <dbReference type="Pfam" id="PF07715"/>
    </source>
</evidence>
<dbReference type="InterPro" id="IPR039426">
    <property type="entry name" value="TonB-dep_rcpt-like"/>
</dbReference>
<protein>
    <submittedName>
        <fullName evidence="14">Iron complex outermembrane receptor protein</fullName>
    </submittedName>
</protein>
<evidence type="ECO:0000313" key="14">
    <source>
        <dbReference type="EMBL" id="TDN55700.1"/>
    </source>
</evidence>
<dbReference type="GO" id="GO:0015344">
    <property type="term" value="F:siderophore uptake transmembrane transporter activity"/>
    <property type="evidence" value="ECO:0007669"/>
    <property type="project" value="TreeGrafter"/>
</dbReference>
<gene>
    <name evidence="14" type="ORF">C7389_10331</name>
</gene>
<evidence type="ECO:0000256" key="4">
    <source>
        <dbReference type="ARBA" id="ARBA00022452"/>
    </source>
</evidence>
<evidence type="ECO:0000313" key="15">
    <source>
        <dbReference type="Proteomes" id="UP000295129"/>
    </source>
</evidence>
<organism evidence="14 15">
    <name type="scientific">Azoarcus indigens</name>
    <dbReference type="NCBI Taxonomy" id="29545"/>
    <lineage>
        <taxon>Bacteria</taxon>
        <taxon>Pseudomonadati</taxon>
        <taxon>Pseudomonadota</taxon>
        <taxon>Betaproteobacteria</taxon>
        <taxon>Rhodocyclales</taxon>
        <taxon>Zoogloeaceae</taxon>
        <taxon>Azoarcus</taxon>
    </lineage>
</organism>
<dbReference type="InterPro" id="IPR037066">
    <property type="entry name" value="Plug_dom_sf"/>
</dbReference>
<comment type="subcellular location">
    <subcellularLocation>
        <location evidence="1 10">Cell outer membrane</location>
        <topology evidence="1 10">Multi-pass membrane protein</topology>
    </subcellularLocation>
</comment>
<dbReference type="EMBL" id="SNVV01000003">
    <property type="protein sequence ID" value="TDN55700.1"/>
    <property type="molecule type" value="Genomic_DNA"/>
</dbReference>
<feature type="domain" description="TonB-dependent receptor-like beta-barrel" evidence="12">
    <location>
        <begin position="253"/>
        <end position="625"/>
    </location>
</feature>
<comment type="similarity">
    <text evidence="2 10 11">Belongs to the TonB-dependent receptor family.</text>
</comment>
<evidence type="ECO:0000256" key="10">
    <source>
        <dbReference type="PROSITE-ProRule" id="PRU01360"/>
    </source>
</evidence>
<evidence type="ECO:0000256" key="9">
    <source>
        <dbReference type="ARBA" id="ARBA00023237"/>
    </source>
</evidence>
<dbReference type="InterPro" id="IPR012910">
    <property type="entry name" value="Plug_dom"/>
</dbReference>
<keyword evidence="4 10" id="KW-1134">Transmembrane beta strand</keyword>
<dbReference type="Gene3D" id="2.170.130.10">
    <property type="entry name" value="TonB-dependent receptor, plug domain"/>
    <property type="match status" value="1"/>
</dbReference>
<name>A0A4R6EC28_9RHOO</name>
<keyword evidence="15" id="KW-1185">Reference proteome</keyword>
<keyword evidence="8 14" id="KW-0675">Receptor</keyword>
<keyword evidence="7 10" id="KW-0472">Membrane</keyword>
<keyword evidence="3 10" id="KW-0813">Transport</keyword>
<dbReference type="OrthoDB" id="183532at2"/>